<proteinExistence type="predicted"/>
<comment type="caution">
    <text evidence="2">The sequence shown here is derived from an EMBL/GenBank/DDBJ whole genome shotgun (WGS) entry which is preliminary data.</text>
</comment>
<feature type="region of interest" description="Disordered" evidence="1">
    <location>
        <begin position="40"/>
        <end position="77"/>
    </location>
</feature>
<evidence type="ECO:0000256" key="1">
    <source>
        <dbReference type="SAM" id="MobiDB-lite"/>
    </source>
</evidence>
<sequence length="77" mass="8392">MGHLLPAGEKRENAASSSTPLDGVPLNRWVRLGSVGAPCSLFSPRGEGARRADEGATRHKADVSLRYHPPHRPYETF</sequence>
<dbReference type="EMBL" id="RJTJ01000032">
    <property type="protein sequence ID" value="RUL99036.1"/>
    <property type="molecule type" value="Genomic_DNA"/>
</dbReference>
<reference evidence="2 3" key="1">
    <citation type="submission" date="2018-11" db="EMBL/GenBank/DDBJ databases">
        <title>Rhizobium chutanense sp. nov., isolated from root nodules of Phaseolus vulgaris in China.</title>
        <authorList>
            <person name="Huo Y."/>
        </authorList>
    </citation>
    <scope>NUCLEOTIDE SEQUENCE [LARGE SCALE GENOMIC DNA]</scope>
    <source>
        <strain evidence="2 3">C16</strain>
    </source>
</reference>
<organism evidence="2 3">
    <name type="scientific">Rhizobium chutanense</name>
    <dbReference type="NCBI Taxonomy" id="2035448"/>
    <lineage>
        <taxon>Bacteria</taxon>
        <taxon>Pseudomonadati</taxon>
        <taxon>Pseudomonadota</taxon>
        <taxon>Alphaproteobacteria</taxon>
        <taxon>Hyphomicrobiales</taxon>
        <taxon>Rhizobiaceae</taxon>
        <taxon>Rhizobium/Agrobacterium group</taxon>
        <taxon>Rhizobium</taxon>
    </lineage>
</organism>
<protein>
    <submittedName>
        <fullName evidence="2">Uncharacterized protein</fullName>
    </submittedName>
</protein>
<accession>A0A432NI24</accession>
<dbReference type="Proteomes" id="UP000278081">
    <property type="component" value="Unassembled WGS sequence"/>
</dbReference>
<feature type="region of interest" description="Disordered" evidence="1">
    <location>
        <begin position="1"/>
        <end position="23"/>
    </location>
</feature>
<feature type="compositionally biased region" description="Basic and acidic residues" evidence="1">
    <location>
        <begin position="47"/>
        <end position="65"/>
    </location>
</feature>
<evidence type="ECO:0000313" key="3">
    <source>
        <dbReference type="Proteomes" id="UP000278081"/>
    </source>
</evidence>
<gene>
    <name evidence="2" type="ORF">EFR84_27515</name>
</gene>
<evidence type="ECO:0000313" key="2">
    <source>
        <dbReference type="EMBL" id="RUL99036.1"/>
    </source>
</evidence>
<name>A0A432NI24_9HYPH</name>
<dbReference type="AlphaFoldDB" id="A0A432NI24"/>